<evidence type="ECO:0000313" key="1">
    <source>
        <dbReference type="EMBL" id="MBB2890572.1"/>
    </source>
</evidence>
<dbReference type="EMBL" id="JACHVQ010000001">
    <property type="protein sequence ID" value="MBB2890572.1"/>
    <property type="molecule type" value="Genomic_DNA"/>
</dbReference>
<dbReference type="InterPro" id="IPR029068">
    <property type="entry name" value="Glyas_Bleomycin-R_OHBP_Dase"/>
</dbReference>
<accession>A0A839N7A6</accession>
<dbReference type="RefSeq" id="WP_183318777.1">
    <property type="nucleotide sequence ID" value="NZ_JACHVQ010000001.1"/>
</dbReference>
<dbReference type="AlphaFoldDB" id="A0A839N7A6"/>
<reference evidence="1 2" key="1">
    <citation type="submission" date="2020-08" db="EMBL/GenBank/DDBJ databases">
        <title>Sequencing the genomes of 1000 actinobacteria strains.</title>
        <authorList>
            <person name="Klenk H.-P."/>
        </authorList>
    </citation>
    <scope>NUCLEOTIDE SEQUENCE [LARGE SCALE GENOMIC DNA]</scope>
    <source>
        <strain evidence="1 2">DSM 105369</strain>
    </source>
</reference>
<gene>
    <name evidence="1" type="ORF">FHU39_000556</name>
</gene>
<name>A0A839N7A6_9MICO</name>
<evidence type="ECO:0000313" key="2">
    <source>
        <dbReference type="Proteomes" id="UP000559182"/>
    </source>
</evidence>
<protein>
    <recommendedName>
        <fullName evidence="3">VOC family protein</fullName>
    </recommendedName>
</protein>
<sequence>MTLFVQPIRFTDNLDDVTKLLVSLGLSVNITSDKGGWVELSGQTGTVALHSASDSAMGVPPGATCLSFAETELEALARQLVASGFANDGHPDESMVYDEAYGRAITITLGGDQLVINGRSDDLYGYSSTGIEPGIGDLRVTPIRFVDDQAPDRRLLEALGFTVVGDAGEHFTQLTLPGAGGSVGLHHTGGGIPVIPTPFAVQLTFETTIPLAEIIQRSEAAGASAQLHESEFGDYVTISDPDGQEIQVHAASA</sequence>
<organism evidence="1 2">
    <name type="scientific">Flexivirga oryzae</name>
    <dbReference type="NCBI Taxonomy" id="1794944"/>
    <lineage>
        <taxon>Bacteria</taxon>
        <taxon>Bacillati</taxon>
        <taxon>Actinomycetota</taxon>
        <taxon>Actinomycetes</taxon>
        <taxon>Micrococcales</taxon>
        <taxon>Dermacoccaceae</taxon>
        <taxon>Flexivirga</taxon>
    </lineage>
</organism>
<dbReference type="SUPFAM" id="SSF54593">
    <property type="entry name" value="Glyoxalase/Bleomycin resistance protein/Dihydroxybiphenyl dioxygenase"/>
    <property type="match status" value="1"/>
</dbReference>
<keyword evidence="2" id="KW-1185">Reference proteome</keyword>
<evidence type="ECO:0008006" key="3">
    <source>
        <dbReference type="Google" id="ProtNLM"/>
    </source>
</evidence>
<proteinExistence type="predicted"/>
<comment type="caution">
    <text evidence="1">The sequence shown here is derived from an EMBL/GenBank/DDBJ whole genome shotgun (WGS) entry which is preliminary data.</text>
</comment>
<dbReference type="Proteomes" id="UP000559182">
    <property type="component" value="Unassembled WGS sequence"/>
</dbReference>